<dbReference type="PANTHER" id="PTHR43578">
    <property type="entry name" value="NADH-QUINONE OXIDOREDUCTASE SUBUNIT F"/>
    <property type="match status" value="1"/>
</dbReference>
<name>A0A1T4XSQ8_9CLOT</name>
<protein>
    <submittedName>
        <fullName evidence="7">Proline reductase-associated electron transfer protein PrdC</fullName>
    </submittedName>
</protein>
<evidence type="ECO:0000313" key="7">
    <source>
        <dbReference type="EMBL" id="SKA92606.1"/>
    </source>
</evidence>
<sequence>MAKLFSFALKMHVGAPSVPVVKEGQTVKRGECIAEPNGLGAKIHSSINGTVSKITDSEIIISADEVQSSDYVKIKECDNIVETVYEAGIVGAGGAGFPTHIKLKSQIEDGYIIANCAECEPALHHNIELLEKDPDIVIRGIRYAMKATKAPKGYIAIKGKNKKAIEAINKALNGTKDIEIRELPDMYPAGEERAVIHSIFGIWLEPTQLPIEAKCVVLNTETLANITRAVEERKPVIDKDITVVGKLKSGIKPNVFFQVPVGTPIKDLIERAGGIDGKYGELIVGGPYTGTSQDIEKAYLTKTSGGAIVTIELPKFEGPLGLLVCACGANEARLRDLAEKMGSKVVGVTKCKNVVEIKGANKCLTPGDCPGQAQGIMYLKKQGAKRVLVSNCSDCTNTVMCCAPKAGLPVYHHTDHVFRTIDYPLTRRLPMEEKK</sequence>
<dbReference type="AlphaFoldDB" id="A0A1T4XSQ8"/>
<accession>A0A1T4XSQ8</accession>
<keyword evidence="4" id="KW-0411">Iron-sulfur</keyword>
<dbReference type="Pfam" id="PF13375">
    <property type="entry name" value="RnfC_N"/>
    <property type="match status" value="1"/>
</dbReference>
<dbReference type="SUPFAM" id="SSF142984">
    <property type="entry name" value="Nqo1 middle domain-like"/>
    <property type="match status" value="1"/>
</dbReference>
<evidence type="ECO:0000256" key="1">
    <source>
        <dbReference type="ARBA" id="ARBA00022485"/>
    </source>
</evidence>
<feature type="domain" description="RnfC Barrel sandwich hybrid" evidence="6">
    <location>
        <begin position="6"/>
        <end position="60"/>
    </location>
</feature>
<dbReference type="InterPro" id="IPR011538">
    <property type="entry name" value="Nuo51_FMN-bd"/>
</dbReference>
<keyword evidence="3" id="KW-0408">Iron</keyword>
<dbReference type="RefSeq" id="WP_078696828.1">
    <property type="nucleotide sequence ID" value="NZ_FUYH01000012.1"/>
</dbReference>
<dbReference type="EMBL" id="FUYH01000012">
    <property type="protein sequence ID" value="SKA92606.1"/>
    <property type="molecule type" value="Genomic_DNA"/>
</dbReference>
<evidence type="ECO:0000256" key="3">
    <source>
        <dbReference type="ARBA" id="ARBA00023004"/>
    </source>
</evidence>
<organism evidence="7 8">
    <name type="scientific">Caloramator quimbayensis</name>
    <dbReference type="NCBI Taxonomy" id="1147123"/>
    <lineage>
        <taxon>Bacteria</taxon>
        <taxon>Bacillati</taxon>
        <taxon>Bacillota</taxon>
        <taxon>Clostridia</taxon>
        <taxon>Eubacteriales</taxon>
        <taxon>Clostridiaceae</taxon>
        <taxon>Caloramator</taxon>
    </lineage>
</organism>
<dbReference type="Gene3D" id="3.40.50.11540">
    <property type="entry name" value="NADH-ubiquinone oxidoreductase 51kDa subunit"/>
    <property type="match status" value="1"/>
</dbReference>
<evidence type="ECO:0000313" key="8">
    <source>
        <dbReference type="Proteomes" id="UP000190105"/>
    </source>
</evidence>
<dbReference type="OrthoDB" id="9767754at2"/>
<dbReference type="Proteomes" id="UP000190105">
    <property type="component" value="Unassembled WGS sequence"/>
</dbReference>
<dbReference type="GO" id="GO:0051539">
    <property type="term" value="F:4 iron, 4 sulfur cluster binding"/>
    <property type="evidence" value="ECO:0007669"/>
    <property type="project" value="UniProtKB-KW"/>
</dbReference>
<dbReference type="STRING" id="1147123.SAMN05443428_11281"/>
<proteinExistence type="predicted"/>
<dbReference type="NCBIfam" id="TIGR04481">
    <property type="entry name" value="PR_assoc_PrdC"/>
    <property type="match status" value="1"/>
</dbReference>
<keyword evidence="8" id="KW-1185">Reference proteome</keyword>
<evidence type="ECO:0000259" key="5">
    <source>
        <dbReference type="Pfam" id="PF01512"/>
    </source>
</evidence>
<dbReference type="Pfam" id="PF01512">
    <property type="entry name" value="Complex1_51K"/>
    <property type="match status" value="1"/>
</dbReference>
<dbReference type="GO" id="GO:0046872">
    <property type="term" value="F:metal ion binding"/>
    <property type="evidence" value="ECO:0007669"/>
    <property type="project" value="UniProtKB-KW"/>
</dbReference>
<dbReference type="SUPFAM" id="SSF142019">
    <property type="entry name" value="Nqo1 FMN-binding domain-like"/>
    <property type="match status" value="1"/>
</dbReference>
<feature type="domain" description="NADH-ubiquinone oxidoreductase 51kDa subunit FMN-binding" evidence="5">
    <location>
        <begin position="84"/>
        <end position="227"/>
    </location>
</feature>
<keyword evidence="2" id="KW-0479">Metal-binding</keyword>
<evidence type="ECO:0000256" key="4">
    <source>
        <dbReference type="ARBA" id="ARBA00023014"/>
    </source>
</evidence>
<dbReference type="PANTHER" id="PTHR43578:SF3">
    <property type="entry name" value="NADH-QUINONE OXIDOREDUCTASE SUBUNIT F"/>
    <property type="match status" value="1"/>
</dbReference>
<evidence type="ECO:0000256" key="2">
    <source>
        <dbReference type="ARBA" id="ARBA00022723"/>
    </source>
</evidence>
<dbReference type="InterPro" id="IPR031001">
    <property type="entry name" value="PR_assoc_PrdC"/>
</dbReference>
<keyword evidence="1" id="KW-0004">4Fe-4S</keyword>
<dbReference type="InterPro" id="IPR026902">
    <property type="entry name" value="RnfC_N"/>
</dbReference>
<evidence type="ECO:0000259" key="6">
    <source>
        <dbReference type="Pfam" id="PF13375"/>
    </source>
</evidence>
<reference evidence="8" key="1">
    <citation type="submission" date="2017-02" db="EMBL/GenBank/DDBJ databases">
        <authorList>
            <person name="Varghese N."/>
            <person name="Submissions S."/>
        </authorList>
    </citation>
    <scope>NUCLEOTIDE SEQUENCE [LARGE SCALE GENOMIC DNA]</scope>
    <source>
        <strain evidence="8">USBA 833</strain>
    </source>
</reference>
<dbReference type="InterPro" id="IPR037225">
    <property type="entry name" value="Nuo51_FMN-bd_sf"/>
</dbReference>
<gene>
    <name evidence="7" type="ORF">SAMN05443428_11281</name>
</gene>